<dbReference type="EMBL" id="CP033604">
    <property type="protein sequence ID" value="AYV36013.1"/>
    <property type="molecule type" value="Genomic_DNA"/>
</dbReference>
<keyword evidence="1" id="KW-0472">Membrane</keyword>
<feature type="transmembrane region" description="Helical" evidence="1">
    <location>
        <begin position="6"/>
        <end position="27"/>
    </location>
</feature>
<dbReference type="AlphaFoldDB" id="A0AAN1QC61"/>
<name>A0AAN1QC61_AERVE</name>
<evidence type="ECO:0000313" key="2">
    <source>
        <dbReference type="EMBL" id="AYV36013.1"/>
    </source>
</evidence>
<protein>
    <submittedName>
        <fullName evidence="2">Uncharacterized protein</fullName>
    </submittedName>
</protein>
<keyword evidence="1" id="KW-1133">Transmembrane helix</keyword>
<evidence type="ECO:0000313" key="3">
    <source>
        <dbReference type="Proteomes" id="UP000267614"/>
    </source>
</evidence>
<dbReference type="GeneID" id="60845223"/>
<reference evidence="2 3" key="1">
    <citation type="submission" date="2018-11" db="EMBL/GenBank/DDBJ databases">
        <title>Complete genome sequence of multidrug-resistant Aeromonas veronii strain MS-18-37.</title>
        <authorList>
            <person name="Abdelhamed H."/>
            <person name="Lawrence M."/>
            <person name="Waldbieser G."/>
        </authorList>
    </citation>
    <scope>NUCLEOTIDE SEQUENCE [LARGE SCALE GENOMIC DNA]</scope>
    <source>
        <strain evidence="2 3">MS-18-37</strain>
    </source>
</reference>
<accession>A0AAN1QC61</accession>
<sequence length="438" mass="50380">MKRTNIFYATVFILVLLSFCFAIWIHYLNEGKDLLNFTISIVGFCIALLALFIAVRTYTSIDSVNNISKMDGNILDNENYVTSLPEIISQFKSQGEKDLDRTIFDSIEYKLKKESHTAVLFADTLQYMIDLIVIFPAVFNASETDRGSYKQRMNRILKSIDERREILYSISKGNSIQITESIKLFKAVVSYQNLVADGNFNIHADLLHVRGPILRNPVTKTIYHNYLGLYYNKKGMHLLRQSLAIGSKDILSIDGLNSIQSKTNTLSPQILEEVVMYLTSACKQFDRALDISKEDIMWPSFINYNKSRTLYFLNLLSGSHDSWLDVMNETINSRSRLNRLVDEILSVSKSGDAEVIDTHLRTFFLYQEELARLVKLNLMISEKNNQPNISSIIYRGLEISNISKDDLKKSFVDIEEFPTIKLYQDDIIKKTYMKCDSI</sequence>
<proteinExistence type="predicted"/>
<feature type="transmembrane region" description="Helical" evidence="1">
    <location>
        <begin position="34"/>
        <end position="55"/>
    </location>
</feature>
<gene>
    <name evidence="2" type="ORF">EFI48_03750</name>
</gene>
<evidence type="ECO:0000256" key="1">
    <source>
        <dbReference type="SAM" id="Phobius"/>
    </source>
</evidence>
<keyword evidence="1" id="KW-0812">Transmembrane</keyword>
<dbReference type="RefSeq" id="WP_123172371.1">
    <property type="nucleotide sequence ID" value="NZ_CP033604.1"/>
</dbReference>
<organism evidence="2 3">
    <name type="scientific">Aeromonas veronii</name>
    <dbReference type="NCBI Taxonomy" id="654"/>
    <lineage>
        <taxon>Bacteria</taxon>
        <taxon>Pseudomonadati</taxon>
        <taxon>Pseudomonadota</taxon>
        <taxon>Gammaproteobacteria</taxon>
        <taxon>Aeromonadales</taxon>
        <taxon>Aeromonadaceae</taxon>
        <taxon>Aeromonas</taxon>
    </lineage>
</organism>
<dbReference type="Proteomes" id="UP000267614">
    <property type="component" value="Chromosome"/>
</dbReference>